<name>A0ABV0W1R8_9TELE</name>
<accession>A0ABV0W1R8</accession>
<dbReference type="Proteomes" id="UP001444071">
    <property type="component" value="Unassembled WGS sequence"/>
</dbReference>
<gene>
    <name evidence="1" type="ORF">XENORESO_000563</name>
</gene>
<protein>
    <submittedName>
        <fullName evidence="1">Uncharacterized protein</fullName>
    </submittedName>
</protein>
<evidence type="ECO:0000313" key="1">
    <source>
        <dbReference type="EMBL" id="MEQ2262902.1"/>
    </source>
</evidence>
<sequence length="128" mass="14379">MTCLWRFGVDSGGVEPCATTKPFGVGDVHLCLLLRHDLPVDDLVCCWLSQEQFWMGCCCVCLCGHTPLLYPRHSLCHPMEILLRSEGQTCKKYRSSSQSPSMFTLACTYTETLISTMHSHMGGHKNQH</sequence>
<dbReference type="EMBL" id="JAHRIM010021116">
    <property type="protein sequence ID" value="MEQ2262902.1"/>
    <property type="molecule type" value="Genomic_DNA"/>
</dbReference>
<reference evidence="1 2" key="1">
    <citation type="submission" date="2021-06" db="EMBL/GenBank/DDBJ databases">
        <authorList>
            <person name="Palmer J.M."/>
        </authorList>
    </citation>
    <scope>NUCLEOTIDE SEQUENCE [LARGE SCALE GENOMIC DNA]</scope>
    <source>
        <strain evidence="1 2">XR_2019</strain>
        <tissue evidence="1">Muscle</tissue>
    </source>
</reference>
<keyword evidence="2" id="KW-1185">Reference proteome</keyword>
<comment type="caution">
    <text evidence="1">The sequence shown here is derived from an EMBL/GenBank/DDBJ whole genome shotgun (WGS) entry which is preliminary data.</text>
</comment>
<evidence type="ECO:0000313" key="2">
    <source>
        <dbReference type="Proteomes" id="UP001444071"/>
    </source>
</evidence>
<proteinExistence type="predicted"/>
<organism evidence="1 2">
    <name type="scientific">Xenotaenia resolanae</name>
    <dbReference type="NCBI Taxonomy" id="208358"/>
    <lineage>
        <taxon>Eukaryota</taxon>
        <taxon>Metazoa</taxon>
        <taxon>Chordata</taxon>
        <taxon>Craniata</taxon>
        <taxon>Vertebrata</taxon>
        <taxon>Euteleostomi</taxon>
        <taxon>Actinopterygii</taxon>
        <taxon>Neopterygii</taxon>
        <taxon>Teleostei</taxon>
        <taxon>Neoteleostei</taxon>
        <taxon>Acanthomorphata</taxon>
        <taxon>Ovalentaria</taxon>
        <taxon>Atherinomorphae</taxon>
        <taxon>Cyprinodontiformes</taxon>
        <taxon>Goodeidae</taxon>
        <taxon>Xenotaenia</taxon>
    </lineage>
</organism>